<dbReference type="SUPFAM" id="SSF88659">
    <property type="entry name" value="Sigma3 and sigma4 domains of RNA polymerase sigma factors"/>
    <property type="match status" value="1"/>
</dbReference>
<reference evidence="6" key="1">
    <citation type="journal article" date="2018" name="Sci. Rep.">
        <title>Lignite coal burning seam in the remote Altai Mountains harbors a hydrogen-driven thermophilic microbial community.</title>
        <authorList>
            <person name="Kadnikov V.V."/>
            <person name="Mardanov A.V."/>
            <person name="Ivasenko D.A."/>
            <person name="Antsiferov D.V."/>
            <person name="Beletsky A.V."/>
            <person name="Karnachuk O.V."/>
            <person name="Ravin N.V."/>
        </authorList>
    </citation>
    <scope>NUCLEOTIDE SEQUENCE [LARGE SCALE GENOMIC DNA]</scope>
</reference>
<evidence type="ECO:0000313" key="4">
    <source>
        <dbReference type="EMBL" id="PTQ55546.1"/>
    </source>
</evidence>
<organism evidence="5 6">
    <name type="scientific">Candidatus Carbonibacillus altaicus</name>
    <dbReference type="NCBI Taxonomy" id="2163959"/>
    <lineage>
        <taxon>Bacteria</taxon>
        <taxon>Bacillati</taxon>
        <taxon>Bacillota</taxon>
        <taxon>Bacilli</taxon>
        <taxon>Bacillales</taxon>
        <taxon>Candidatus Carbonibacillus</taxon>
    </lineage>
</organism>
<dbReference type="PANTHER" id="PTHR40083:SF1">
    <property type="entry name" value="UPF0122 PROTEIN YLXM"/>
    <property type="match status" value="1"/>
</dbReference>
<dbReference type="NCBIfam" id="NF045758">
    <property type="entry name" value="YlxM"/>
    <property type="match status" value="1"/>
</dbReference>
<evidence type="ECO:0000256" key="3">
    <source>
        <dbReference type="HAMAP-Rule" id="MF_00245"/>
    </source>
</evidence>
<sequence length="118" mass="13658">MAEDPLLEKTTWMNELIDYYAELLPSKQREVLQYYYSDDLSLQEIADMFGMSRQAVYDLVRRGEKSLEETEKALGLIRKDRLRNALLELLKEGLTRRTQGGCPDGEALLALVDEVMRL</sequence>
<name>A0A2R6XYV1_9BACL</name>
<accession>A0A2R6XYV1</accession>
<dbReference type="EMBL" id="PEBX01000092">
    <property type="protein sequence ID" value="PTQ55603.1"/>
    <property type="molecule type" value="Genomic_DNA"/>
</dbReference>
<reference evidence="5" key="2">
    <citation type="journal article" date="2018" name="Sci. Rep.">
        <title>Lignite coal burning seam in the remote Altai Mountains harbors a hydrogen-driven thermophilic microbial community.</title>
        <authorList>
            <person name="Kadnikov V.V."/>
            <person name="Mardanov A.V."/>
            <person name="Ivasenko D.A."/>
            <person name="Beletsky A.V."/>
            <person name="Karnachuk O.V."/>
            <person name="Ravin N.V."/>
        </authorList>
    </citation>
    <scope>NUCLEOTIDE SEQUENCE</scope>
    <source>
        <strain evidence="5">AL32</strain>
    </source>
</reference>
<evidence type="ECO:0000313" key="5">
    <source>
        <dbReference type="EMBL" id="PTQ55603.1"/>
    </source>
</evidence>
<evidence type="ECO:0000256" key="2">
    <source>
        <dbReference type="ARBA" id="ARBA00024764"/>
    </source>
</evidence>
<gene>
    <name evidence="5" type="ORF">BSOLF_1791</name>
    <name evidence="4" type="ORF">BSOLF_1895</name>
</gene>
<protein>
    <recommendedName>
        <fullName evidence="3">UPF0122 protein BSOLF_1791</fullName>
    </recommendedName>
</protein>
<dbReference type="PANTHER" id="PTHR40083">
    <property type="entry name" value="UPF0122 PROTEIN CBO2450/CLC_2298"/>
    <property type="match status" value="1"/>
</dbReference>
<evidence type="ECO:0000256" key="1">
    <source>
        <dbReference type="ARBA" id="ARBA00008720"/>
    </source>
</evidence>
<dbReference type="InterPro" id="IPR036388">
    <property type="entry name" value="WH-like_DNA-bd_sf"/>
</dbReference>
<dbReference type="InterPro" id="IPR054831">
    <property type="entry name" value="UPF0122_fam_protein"/>
</dbReference>
<dbReference type="Gene3D" id="1.10.10.10">
    <property type="entry name" value="Winged helix-like DNA-binding domain superfamily/Winged helix DNA-binding domain"/>
    <property type="match status" value="1"/>
</dbReference>
<dbReference type="InterPro" id="IPR007394">
    <property type="entry name" value="UPF0122"/>
</dbReference>
<dbReference type="InterPro" id="IPR013324">
    <property type="entry name" value="RNA_pol_sigma_r3/r4-like"/>
</dbReference>
<comment type="caution">
    <text evidence="5">The sequence shown here is derived from an EMBL/GenBank/DDBJ whole genome shotgun (WGS) entry which is preliminary data.</text>
</comment>
<comment type="similarity">
    <text evidence="1 3">Belongs to the UPF0122 family.</text>
</comment>
<proteinExistence type="inferred from homology"/>
<dbReference type="Proteomes" id="UP000244338">
    <property type="component" value="Unassembled WGS sequence"/>
</dbReference>
<dbReference type="Pfam" id="PF04297">
    <property type="entry name" value="UPF0122"/>
    <property type="match status" value="1"/>
</dbReference>
<comment type="function">
    <text evidence="2 3">Might take part in the signal recognition particle (SRP) pathway. This is inferred from the conservation of its genetic proximity to ftsY/ffh. May be a regulatory protein.</text>
</comment>
<dbReference type="EMBL" id="PEBX01000100">
    <property type="protein sequence ID" value="PTQ55546.1"/>
    <property type="molecule type" value="Genomic_DNA"/>
</dbReference>
<evidence type="ECO:0000313" key="6">
    <source>
        <dbReference type="Proteomes" id="UP000244338"/>
    </source>
</evidence>
<dbReference type="HAMAP" id="MF_00245">
    <property type="entry name" value="UPF0122"/>
    <property type="match status" value="1"/>
</dbReference>
<dbReference type="AlphaFoldDB" id="A0A2R6XYV1"/>